<dbReference type="InterPro" id="IPR020843">
    <property type="entry name" value="ER"/>
</dbReference>
<dbReference type="Gene3D" id="3.40.47.10">
    <property type="match status" value="3"/>
</dbReference>
<dbReference type="InterPro" id="IPR002364">
    <property type="entry name" value="Quin_OxRdtase/zeta-crystal_CS"/>
</dbReference>
<dbReference type="InterPro" id="IPR049552">
    <property type="entry name" value="PKS_DH_N"/>
</dbReference>
<dbReference type="SMART" id="SM00827">
    <property type="entry name" value="PKS_AT"/>
    <property type="match status" value="3"/>
</dbReference>
<evidence type="ECO:0000256" key="5">
    <source>
        <dbReference type="ARBA" id="ARBA00023194"/>
    </source>
</evidence>
<dbReference type="PANTHER" id="PTHR43775:SF51">
    <property type="entry name" value="INACTIVE PHENOLPHTHIOCEROL SYNTHESIS POLYKETIDE SYNTHASE TYPE I PKS1-RELATED"/>
    <property type="match status" value="1"/>
</dbReference>
<keyword evidence="2" id="KW-0596">Phosphopantetheine</keyword>
<evidence type="ECO:0000256" key="7">
    <source>
        <dbReference type="ARBA" id="ARBA00023315"/>
    </source>
</evidence>
<dbReference type="InterPro" id="IPR014043">
    <property type="entry name" value="Acyl_transferase_dom"/>
</dbReference>
<feature type="active site" description="Proton acceptor; for dehydratase activity" evidence="8">
    <location>
        <position position="2033"/>
    </location>
</feature>
<dbReference type="InterPro" id="IPR016039">
    <property type="entry name" value="Thiolase-like"/>
</dbReference>
<dbReference type="Pfam" id="PF00698">
    <property type="entry name" value="Acyl_transf_1"/>
    <property type="match status" value="3"/>
</dbReference>
<dbReference type="InterPro" id="IPR001227">
    <property type="entry name" value="Ac_transferase_dom_sf"/>
</dbReference>
<feature type="domain" description="PKS/mFAS DH" evidence="12">
    <location>
        <begin position="2002"/>
        <end position="2275"/>
    </location>
</feature>
<feature type="compositionally biased region" description="Low complexity" evidence="9">
    <location>
        <begin position="3064"/>
        <end position="3084"/>
    </location>
</feature>
<evidence type="ECO:0000256" key="9">
    <source>
        <dbReference type="SAM" id="MobiDB-lite"/>
    </source>
</evidence>
<dbReference type="PROSITE" id="PS50075">
    <property type="entry name" value="CARRIER"/>
    <property type="match status" value="3"/>
</dbReference>
<feature type="region of interest" description="Disordered" evidence="9">
    <location>
        <begin position="3064"/>
        <end position="3087"/>
    </location>
</feature>
<dbReference type="PROSITE" id="PS52019">
    <property type="entry name" value="PKS_MFAS_DH"/>
    <property type="match status" value="2"/>
</dbReference>
<dbReference type="InterPro" id="IPR014030">
    <property type="entry name" value="Ketoacyl_synth_N"/>
</dbReference>
<dbReference type="InterPro" id="IPR049900">
    <property type="entry name" value="PKS_mFAS_DH"/>
</dbReference>
<feature type="region of interest" description="N-terminal hotdog fold" evidence="8">
    <location>
        <begin position="4076"/>
        <end position="4195"/>
    </location>
</feature>
<dbReference type="Gene3D" id="3.90.180.10">
    <property type="entry name" value="Medium-chain alcohol dehydrogenases, catalytic domain"/>
    <property type="match status" value="2"/>
</dbReference>
<keyword evidence="7" id="KW-0012">Acyltransferase</keyword>
<dbReference type="Pfam" id="PF00109">
    <property type="entry name" value="ketoacyl-synt"/>
    <property type="match status" value="3"/>
</dbReference>
<evidence type="ECO:0000256" key="8">
    <source>
        <dbReference type="PROSITE-ProRule" id="PRU01363"/>
    </source>
</evidence>
<dbReference type="SUPFAM" id="SSF53901">
    <property type="entry name" value="Thiolase-like"/>
    <property type="match status" value="3"/>
</dbReference>
<dbReference type="GO" id="GO:0006633">
    <property type="term" value="P:fatty acid biosynthetic process"/>
    <property type="evidence" value="ECO:0007669"/>
    <property type="project" value="InterPro"/>
</dbReference>
<dbReference type="SMART" id="SM00825">
    <property type="entry name" value="PKS_KS"/>
    <property type="match status" value="3"/>
</dbReference>
<dbReference type="Gene3D" id="1.10.1200.10">
    <property type="entry name" value="ACP-like"/>
    <property type="match status" value="3"/>
</dbReference>
<dbReference type="FunFam" id="3.40.50.720:FF:000209">
    <property type="entry name" value="Polyketide synthase Pks12"/>
    <property type="match status" value="1"/>
</dbReference>
<feature type="domain" description="Carrier" evidence="10">
    <location>
        <begin position="3093"/>
        <end position="3168"/>
    </location>
</feature>
<dbReference type="InterPro" id="IPR011032">
    <property type="entry name" value="GroES-like_sf"/>
</dbReference>
<dbReference type="InterPro" id="IPR013968">
    <property type="entry name" value="PKS_KR"/>
</dbReference>
<dbReference type="SUPFAM" id="SSF55048">
    <property type="entry name" value="Probable ACP-binding domain of malonyl-CoA ACP transacylase"/>
    <property type="match status" value="3"/>
</dbReference>
<feature type="region of interest" description="C-terminal hotdog fold" evidence="8">
    <location>
        <begin position="4205"/>
        <end position="4341"/>
    </location>
</feature>
<dbReference type="InterPro" id="IPR042104">
    <property type="entry name" value="PKS_dehydratase_sf"/>
</dbReference>
<dbReference type="FunFam" id="3.40.366.10:FF:000002">
    <property type="entry name" value="Probable polyketide synthase 2"/>
    <property type="match status" value="2"/>
</dbReference>
<dbReference type="EMBL" id="AB818354">
    <property type="protein sequence ID" value="BAO66529.1"/>
    <property type="molecule type" value="Genomic_DNA"/>
</dbReference>
<keyword evidence="3" id="KW-0597">Phosphoprotein</keyword>
<dbReference type="GO" id="GO:0004312">
    <property type="term" value="F:fatty acid synthase activity"/>
    <property type="evidence" value="ECO:0007669"/>
    <property type="project" value="TreeGrafter"/>
</dbReference>
<keyword evidence="6" id="KW-0511">Multifunctional enzyme</keyword>
<dbReference type="Gene3D" id="3.10.129.110">
    <property type="entry name" value="Polyketide synthase dehydratase"/>
    <property type="match status" value="2"/>
</dbReference>
<dbReference type="CDD" id="cd00833">
    <property type="entry name" value="PKS"/>
    <property type="match status" value="3"/>
</dbReference>
<dbReference type="InterPro" id="IPR006162">
    <property type="entry name" value="Ppantetheine_attach_site"/>
</dbReference>
<dbReference type="Gene3D" id="3.30.70.3290">
    <property type="match status" value="3"/>
</dbReference>
<dbReference type="PROSITE" id="PS52004">
    <property type="entry name" value="KS3_2"/>
    <property type="match status" value="3"/>
</dbReference>
<feature type="region of interest" description="N-terminal hotdog fold" evidence="8">
    <location>
        <begin position="2002"/>
        <end position="2126"/>
    </location>
</feature>
<dbReference type="Pfam" id="PF00550">
    <property type="entry name" value="PP-binding"/>
    <property type="match status" value="3"/>
</dbReference>
<dbReference type="InterPro" id="IPR036291">
    <property type="entry name" value="NAD(P)-bd_dom_sf"/>
</dbReference>
<feature type="compositionally biased region" description="Low complexity" evidence="9">
    <location>
        <begin position="561"/>
        <end position="583"/>
    </location>
</feature>
<dbReference type="InterPro" id="IPR055123">
    <property type="entry name" value="SpnB-like_Rossmann"/>
</dbReference>
<evidence type="ECO:0000259" key="10">
    <source>
        <dbReference type="PROSITE" id="PS50075"/>
    </source>
</evidence>
<feature type="domain" description="Ketosynthase family 3 (KS3)" evidence="11">
    <location>
        <begin position="89"/>
        <end position="512"/>
    </location>
</feature>
<dbReference type="Gene3D" id="3.40.366.10">
    <property type="entry name" value="Malonyl-Coenzyme A Acyl Carrier Protein, domain 2"/>
    <property type="match status" value="3"/>
</dbReference>
<gene>
    <name evidence="13" type="primary">cmiP4</name>
</gene>
<feature type="active site" description="Proton donor; for dehydratase activity" evidence="8">
    <location>
        <position position="4263"/>
    </location>
</feature>
<feature type="domain" description="Carrier" evidence="10">
    <location>
        <begin position="1029"/>
        <end position="1104"/>
    </location>
</feature>
<dbReference type="PROSITE" id="PS00606">
    <property type="entry name" value="KS3_1"/>
    <property type="match status" value="2"/>
</dbReference>
<feature type="domain" description="Carrier" evidence="10">
    <location>
        <begin position="5075"/>
        <end position="5150"/>
    </location>
</feature>
<dbReference type="PROSITE" id="PS00012">
    <property type="entry name" value="PHOSPHOPANTETHEINE"/>
    <property type="match status" value="2"/>
</dbReference>
<dbReference type="GO" id="GO:0016491">
    <property type="term" value="F:oxidoreductase activity"/>
    <property type="evidence" value="ECO:0007669"/>
    <property type="project" value="InterPro"/>
</dbReference>
<dbReference type="InterPro" id="IPR020806">
    <property type="entry name" value="PKS_PP-bd"/>
</dbReference>
<evidence type="ECO:0000256" key="6">
    <source>
        <dbReference type="ARBA" id="ARBA00023268"/>
    </source>
</evidence>
<feature type="domain" description="Ketosynthase family 3 (KS3)" evidence="11">
    <location>
        <begin position="1125"/>
        <end position="1552"/>
    </location>
</feature>
<keyword evidence="4" id="KW-0808">Transferase</keyword>
<dbReference type="InterPro" id="IPR036736">
    <property type="entry name" value="ACP-like_sf"/>
</dbReference>
<feature type="region of interest" description="C-terminal hotdog fold" evidence="8">
    <location>
        <begin position="2139"/>
        <end position="2275"/>
    </location>
</feature>
<dbReference type="PROSITE" id="PS01162">
    <property type="entry name" value="QOR_ZETA_CRYSTAL"/>
    <property type="match status" value="1"/>
</dbReference>
<dbReference type="InterPro" id="IPR016036">
    <property type="entry name" value="Malonyl_transacylase_ACP-bd"/>
</dbReference>
<dbReference type="FunFam" id="3.90.180.10:FF:000032">
    <property type="entry name" value="Probable polyketide synthase pks1"/>
    <property type="match status" value="2"/>
</dbReference>
<dbReference type="SUPFAM" id="SSF47336">
    <property type="entry name" value="ACP-like"/>
    <property type="match status" value="3"/>
</dbReference>
<dbReference type="SMART" id="SM00822">
    <property type="entry name" value="PKS_KR"/>
    <property type="match status" value="2"/>
</dbReference>
<dbReference type="SUPFAM" id="SSF52151">
    <property type="entry name" value="FabD/lysophospholipase-like"/>
    <property type="match status" value="3"/>
</dbReference>
<sequence>MPPLPPRRADPSGRPGNRSNRGEYGWRPDGGGLRIGPCVPVPAEDLTTRVSPVSGYRNPRPWNRRTKREAPGAMTSVPHEAAAIGAEPRDVIAVVGMSCRFPHAPDPGSFWRLLEAGSHAITTAPAGRWDPDPAAAAGEQPAGLRQGGFLDDVAAFDGAFFGISPREALEMDPQQRLLLELAWEALEHAGIVPAALRGTKTGVFVGAMADDYADVLRQDPARVVTQHTLTGNQRGIIANRVSYTLGLRGPSMTVDAAQSSSLVAVHLAVESLRRGESTVALAGGVNLAISAAAARTVAEFGGLSPDGRCHTFDARANGYVRGEGGGVVVLKPLARARADGDAVLGVIRGSAVNNDGATRGLTVPSSAAQAEVIREACRDACIDPAEVQYVELHGTGTRVGDPIEASGVGSTYGTAARRHGAALPVGSVKTNIGHLEGASGIAGLIKTLLGIRHRRIPASLNFDTPPPGIDLDALNLTVPRRLGTWPRPERTLVAGVSSFGMGGTNCHVLVAEPPAVETAPAVPASGPATTLPAAAPTLWVLSGRTEAALRAQAERLRAHVTDTAPTADTPRTAHATDTADAPQHTPADIAWSLATHRSAFERRSVILGHDRDELLDGLDALIAGAPAAGVVKGRVRPGEPAFVFPGQGSQWVGMALELAASCPVFAEGLGECGAALRPWVGWELGDVLGGVAGAPSLDEVDVVQPVLWAVMVALAGVWRSFGVVPAAVVGHSQGEIAAACVAGALSLEEGARVVALRSRVIRGGLAGRGGMMSVGLSADVVRERVGAWGGVLQVAVVNSPTSVVVCGEPTALEELRTQLEAEGTRARMIPVDYASHSAYVEDIRDEVLAALGDVRPMSSEVAFYSTVTGGLLDTAALDAEYWYANLRQTVQFEEAARAMLDDGFGLFVEASPHPGLLAGLGETIASVSASAVAVGSLRRDEGSLERFVTSLAEAYVHGARVDWSALFDGGDGGPRRVDLPTYAFQRKRYWPNTAGGGAVPGTGPVAGQAEPTEPVPAAGRSPRRTGHDRDLARLVRAHVAVVLGQKDVGEVDTNLTFKDLGFDSAMVVDLCNRLGVETGLNMPGTLVYDHPSPHALTAYLRRELTEEDRPAEADLAESSDAAADDDPVVIVGMACRFPGGVRSPEDLWRLVVRGGDAVTEFPVDRGWDVAQLFDPDPDRAGKTYARHGGFLHDAAEFDAGFFGISPREALAIDPQQRLLLETAWEAFENAGIPAETLRGGRTGVYVGALGQEYVSLSYSGPEGVDGHLLTGGSLSVASGRMAYAFGFEGPAMTVDTACSSSLVALHLAAQALRSGECGLALAGGVTVMATPGMFVEFSRQRGLSRDGRCKAFSDGADGTAWAEGVGLLVLERLSDARRHGHEVLAVLRGSAVNQDGASNGLTAPSGAAQQRVIRQALRAAKLTAADVDAVEAHGTGTALGDPIEARALLATYGRQRPAERPLLLGSLKSNIGHAQAAAGVGGVIKMVQALRHGVLPKTLHVDEPSRHVDWSSGAVELLTEAREWPASDGRPRRAGVSSFGISGTNAHVIVEEAPVAGPAEAPSRGTGVPVVPWVLSARSASALRAQAARLAEFVGEHDDVDPVDVGFSLATSRSALEYRAAVVGRSTKDLLTQLPGVTGLMTGAEARTGFVFTGQGAQRLGMGRELCESFPVFAEVFDAVVAALDVHVSRPLRGVMWGGDVEALNRTEFAQPALFAVEVALFRLLESWGVRPDAVAGHSVGEVAAAYVAGVFSLEDAARLVAARGRLMQALPGGGAMVALEAAEAEVVPLLGTGVGIAAVNGPRAVVVSGVEADVFRVAGHFGMLGRRTSRLKVSHAFHSVLMDPMLAEFATVAEGVAYRTPVVDVVSTVSGRPSEELASAEYWVRQVRAAVRFGDAVAALADQGVTRFVEIGPDAALTPMIDAETVVPLLRRGQDETATVVSALAHLHVSGVAVDWNAYFAGSGARHTDLPTYAFQRERYWLDSPAPAGDAAGLGLEATEHPLLATATELPDGGYLFTGRLALREHPWLADHTIAGTTIVPGTAFVELALHAADIAGCDEIAELVLHTPLVVPEAGGIRLHLAVAETDDAGNREFTVSSKPDSDGADLPWVRHASGTMTASVGGAMAEPERSWPPRGAAPADLTGLYDALAARGYAYGPAFRGLHALWHRGEDTFAEVQVSAADVAGFGIHPALLDAVLHAILVADQGAREGVQLLPFSWSGVRLGRAGASVLRARLRRTGERTVGLTLTDPSGALVASVAALVMLPATGAQISAVGGLGQGSLCDVDWRPIAASTAPATPPRWAVLADVAQPSPRPEAESRPDFATLAAAVGAAVPDLVFAPVTARSDEAAPTRAHRAARQVLDLIQAWLADDRFTAARLVLVTRGALAVAAPEEVSDPAAAAVWGLVRSAQAEHPGRFVLVDVDVDQHEPAGGESFARLATALGTASASGEDQIAVRAGGTFVPRLVRSSAGAAGDALVPPPGPGAWRLSSADAGSLDGLALVPAPHAERPLAAGEIRIEVRAAGLNFRDVLIALGMYPDPAEVGLEGAGTVVEVGAGVTDLAPGDAVFGLFEGSFGPMAAADRRTVARMPRTWSFEQAAAVPVVFLTAYHGLVDLAGLRPGSGERVLVHAAAGGVGIAAVQLARHLGAEVFGTASPGKHATLRAFGIADDHIANSRTTDFERAFLDATSGAGMDVVLDSLAGEFVDASLRLLPHGGRFVEMGKADIRDPERVAAGHPGVAYRAFDLMKLAPGRIGEMLSVLLGLFDQGALTPPPVTSWDVRRAREAFRHMAQGKHIGKVVLTVPRRLDPYGTVLVTGGTGSLGRLAARHLASEHGVRRLLLTSRTGPAAPGTPEFLAELAALGAEAEVVACDVADREAVSDLLVSRPLSAVLHCAGVLDDATVGALTGERMDAVLRPKVDAAWHLHELTREMDLRAFVLFSSVTGIVGTPGQGNYAAANAFLDALAEFRHGQGLSGTSIAWGPWDLGMARELSAADRARWSRAGLAPLPAADGPALLDRAMDRDRPIQVAARLNTGALSAPGGAASTVMRGFVRTQVRRAAASGSAAPGDTAPAPAAGADGRSEADRLGDVLDVVLSTTVLVLGLAPGTAVDGTRAFKELGFDSLMSVELRNRLGAATGLRLPSTLLFDRPTPQSLAEYLARELRGWGSGEDADAAAAVPASAAADDDPVVIVGMACRFPGGVRSPEDLWRLVVRGGDAVTEFPVDRGWDVAQLFDPDPDRAGKTYARHGGFLHDAAEFDAGFFGISPREALAIDPQQRLLLETAWEALENARLDPAALRGSDTGVYVGSLAQEYVSLSYSGPEDIDGHLLTGSTPSVASGRVAYAFGFEGPAMTVDTACSSSLVALHLAAQALRSGECGLALAGGVTVMATPGMFVEFSRQRGLSRDGRCKAFSDGADGTAWAEGVGLLVLERLSDARRRGHRVLAVLRGSAVNQDGASNGLTAPSGPSQERVIRQALANAGLSAADVDVVEAHGTGTRLGDPIEAQALLATYGQGRAEDRPLLLGSLKSNIGHAQAAAGVGGVIKMVMAMRHGVVPRTLHVDRPSSLVDWNAGDIRLTTDEVTWPEADRPRRAGVSSFGISGTNAHVLLEQAPDPTPAVAGPVGTDPAGTEQAAADPVVPVVVSARSAAGLRAQAARWLDFVRAAPDVRVADLARSAVTTRAVFEHRAVVTAADREELVAGLARVVDGPEVSAAGKARLGMVFSGQGSQRVGMGRGLYERFTVFADAFDAACRAVGLSAGDVFDADPEVLNGTGVAQRALFAHEVALFRLLESWGVVPEVVAGHSVGEFAAAHVAGMLSLPDAARLVAARAELMAALPEGGAMLAVAASEEELAGDLSGVDVAAVNGPAAVVVSGGSAEVARLEKRWRARGLRTQPLRVSHAFHSALTEPMLADFRKAAAGLAVAEPQIPFVSTVTGQPATADLLSAPDYWADQVRRTVRFADAVAAMHGLGVTVVAEIGPDAALTPMVEECLPDGFAIATQRRDQPDAVALLAGLGQAYAHGVDVAWTACLPHADLVDLPTHAFQREHYWLAAPPVRDAAALGQGAADHPLLAAVVGLPDGSVVLTGRLSLRTHAWLGEHRVDGAAVVPGTAVLEMAFRAGDEVDCGAVDELVLRAPLIVPESGAVSVRAVVGAPGDDGRRSFEVHSSSEGPWRLHATGTLVAAGVAGEAFPWPPRAARPLAVGDVYDRAAAAGLDYGPAFRGLHAAWTRGDEVFAEVVLPEAAPGGFLMHPALLDAALHVVAPAGLVRDDTVAYLPFAWTKVELHATGATRLRVRLTPSGADAVALTVTDTAGTVVVAAESVVLRPGANASAGQSGDSLFAVEWVPVSPGEVPDASDAHVPDVVVLRCPEAGLHEAAVWALERVQAWLAEERDARLAIVTRGATTGADLAAAAVWGLVRSAQTENPERIVLIDEADEIADDAVPALVSLGEPQLRLRGGEAFAPRITRAAQPDLGVPPDDAWRLSAEGDTVDDVAVVPCPEVLEPLGPGQVRVDVRAAGANFRDVMIALGMYPGDASIGSEIAGVVTEVGPDVAEAAVGDRVMGLASGAFGPVAVVDHRMVAPFPAAWSFAQAASVPVVFLTAYFGLVDLGRLKRGESVLVHAATGGVGMAAVQVARHLGAEVFGTASPGKWPVLRSMGLDDAHIASSRTLEFEKAFACGVDVVLNALAGEFTDASLRLVKPGGRFLEMGKTDIRDASAMEVAYRAFDVVDAGPDRIRQMLAEIVDLFAQGVLELPPVKAWDVRSTRDMFRYMAAARHIGKNVVTLPARPDPAGTVVVTGATGTLGRAVARHLVTAHGVRDLLLLSRRGAQAREAAELVDDLTGLGASATVRACDVSDRDALAEALAGVRVSGVVHAAGVVDDGVLPSLTPERVHAVLAAKADAARNLHELTADMDVSMFVLFSSAAATLGTAGQAAYAAANAYLDALARHRADQGLPGLSLGWGLWEETSAITAHMTDTDRARMAANGFLGLPTAQGLALFDAALAHGAPALLPLRLDTSALRNARTVPSVLKHFRRAHRPTAVTTAGTRDLAATLDGLSPADRQAVLLTLVRKHAAQVLAHPAPDRIPGDLAFRELGFDSLTAVELRNRLNQATGLRLPATLVFDHPTPAELVAYLDTRLAPDTAEPNAAPDAQPDSEEAEIRRSLATLPLTVLRRAGVLDVLKNLAGQGREDPAPAGEVSIDELDAAGLLALARKNTAN</sequence>
<dbReference type="Pfam" id="PF16197">
    <property type="entry name" value="KAsynt_C_assoc"/>
    <property type="match status" value="3"/>
</dbReference>
<dbReference type="Pfam" id="PF08240">
    <property type="entry name" value="ADH_N"/>
    <property type="match status" value="2"/>
</dbReference>
<dbReference type="Gene3D" id="3.40.50.11460">
    <property type="match status" value="1"/>
</dbReference>
<dbReference type="InterPro" id="IPR057326">
    <property type="entry name" value="KR_dom"/>
</dbReference>
<feature type="region of interest" description="Disordered" evidence="9">
    <location>
        <begin position="560"/>
        <end position="583"/>
    </location>
</feature>
<dbReference type="Pfam" id="PF14765">
    <property type="entry name" value="PS-DH"/>
    <property type="match status" value="2"/>
</dbReference>
<name>X5IBT7_9ACTN</name>
<dbReference type="InterPro" id="IPR013154">
    <property type="entry name" value="ADH-like_N"/>
</dbReference>
<dbReference type="Pfam" id="PF21089">
    <property type="entry name" value="PKS_DH_N"/>
    <property type="match status" value="2"/>
</dbReference>
<dbReference type="Pfam" id="PF08659">
    <property type="entry name" value="KR"/>
    <property type="match status" value="2"/>
</dbReference>
<evidence type="ECO:0000259" key="11">
    <source>
        <dbReference type="PROSITE" id="PS52004"/>
    </source>
</evidence>
<dbReference type="SUPFAM" id="SSF50129">
    <property type="entry name" value="GroES-like"/>
    <property type="match status" value="2"/>
</dbReference>
<dbReference type="GO" id="GO:0031177">
    <property type="term" value="F:phosphopantetheine binding"/>
    <property type="evidence" value="ECO:0007669"/>
    <property type="project" value="InterPro"/>
</dbReference>
<feature type="domain" description="PKS/mFAS DH" evidence="12">
    <location>
        <begin position="4076"/>
        <end position="4341"/>
    </location>
</feature>
<dbReference type="FunFam" id="1.10.1200.10:FF:000007">
    <property type="entry name" value="Probable polyketide synthase pks17"/>
    <property type="match status" value="1"/>
</dbReference>
<dbReference type="SMART" id="SM00823">
    <property type="entry name" value="PKS_PP"/>
    <property type="match status" value="3"/>
</dbReference>
<comment type="pathway">
    <text evidence="1">Antibiotic biosynthesis.</text>
</comment>
<dbReference type="InterPro" id="IPR032821">
    <property type="entry name" value="PKS_assoc"/>
</dbReference>
<dbReference type="InterPro" id="IPR020807">
    <property type="entry name" value="PKS_DH"/>
</dbReference>
<feature type="region of interest" description="Disordered" evidence="9">
    <location>
        <begin position="993"/>
        <end position="1026"/>
    </location>
</feature>
<dbReference type="InterPro" id="IPR018201">
    <property type="entry name" value="Ketoacyl_synth_AS"/>
</dbReference>
<dbReference type="SMART" id="SM01294">
    <property type="entry name" value="PKS_PP_betabranch"/>
    <property type="match status" value="1"/>
</dbReference>
<dbReference type="CDD" id="cd05195">
    <property type="entry name" value="enoyl_red"/>
    <property type="match status" value="2"/>
</dbReference>
<evidence type="ECO:0000256" key="4">
    <source>
        <dbReference type="ARBA" id="ARBA00022679"/>
    </source>
</evidence>
<evidence type="ECO:0000256" key="2">
    <source>
        <dbReference type="ARBA" id="ARBA00022450"/>
    </source>
</evidence>
<dbReference type="CDD" id="cd08956">
    <property type="entry name" value="KR_3_FAS_SDR_x"/>
    <property type="match status" value="2"/>
</dbReference>
<feature type="domain" description="Ketosynthase family 3 (KS3)" evidence="11">
    <location>
        <begin position="3191"/>
        <end position="3617"/>
    </location>
</feature>
<dbReference type="SUPFAM" id="SSF51735">
    <property type="entry name" value="NAD(P)-binding Rossmann-fold domains"/>
    <property type="match status" value="6"/>
</dbReference>
<feature type="active site" description="Proton acceptor; for dehydratase activity" evidence="8">
    <location>
        <position position="4107"/>
    </location>
</feature>
<dbReference type="PANTHER" id="PTHR43775">
    <property type="entry name" value="FATTY ACID SYNTHASE"/>
    <property type="match status" value="1"/>
</dbReference>
<dbReference type="InterPro" id="IPR049551">
    <property type="entry name" value="PKS_DH_C"/>
</dbReference>
<reference evidence="13" key="1">
    <citation type="journal article" date="2013" name="ChemBioChem">
        <title>A unique amino transfer mechanism for constructing the ?-amino fatty acid starter unit in the biosynthesis of the macrolactam antibiotic cremimycin.</title>
        <authorList>
            <person name="Amagai K."/>
            <person name="Takaku R."/>
            <person name="Kudo F."/>
            <person name="Eguchi T."/>
        </authorList>
    </citation>
    <scope>NUCLEOTIDE SEQUENCE</scope>
    <source>
        <strain evidence="13">MJ635-86F5</strain>
    </source>
</reference>
<dbReference type="InterPro" id="IPR014031">
    <property type="entry name" value="Ketoacyl_synth_C"/>
</dbReference>
<keyword evidence="5" id="KW-0045">Antibiotic biosynthesis</keyword>
<proteinExistence type="predicted"/>
<dbReference type="Pfam" id="PF02801">
    <property type="entry name" value="Ketoacyl-synt_C"/>
    <property type="match status" value="3"/>
</dbReference>
<feature type="region of interest" description="Disordered" evidence="9">
    <location>
        <begin position="1"/>
        <end position="34"/>
    </location>
</feature>
<dbReference type="Gene3D" id="3.40.50.720">
    <property type="entry name" value="NAD(P)-binding Rossmann-like Domain"/>
    <property type="match status" value="4"/>
</dbReference>
<feature type="region of interest" description="Disordered" evidence="9">
    <location>
        <begin position="50"/>
        <end position="76"/>
    </location>
</feature>
<dbReference type="InterPro" id="IPR009081">
    <property type="entry name" value="PP-bd_ACP"/>
</dbReference>
<evidence type="ECO:0000256" key="1">
    <source>
        <dbReference type="ARBA" id="ARBA00004792"/>
    </source>
</evidence>
<protein>
    <submittedName>
        <fullName evidence="13">Type I polyketide synthase</fullName>
    </submittedName>
</protein>
<accession>X5IBT7</accession>
<dbReference type="InterPro" id="IPR016035">
    <property type="entry name" value="Acyl_Trfase/lysoPLipase"/>
</dbReference>
<dbReference type="GO" id="GO:0004315">
    <property type="term" value="F:3-oxoacyl-[acyl-carrier-protein] synthase activity"/>
    <property type="evidence" value="ECO:0007669"/>
    <property type="project" value="InterPro"/>
</dbReference>
<evidence type="ECO:0000256" key="3">
    <source>
        <dbReference type="ARBA" id="ARBA00022553"/>
    </source>
</evidence>
<dbReference type="Pfam" id="PF22953">
    <property type="entry name" value="SpnB_Rossmann"/>
    <property type="match status" value="2"/>
</dbReference>
<dbReference type="Pfam" id="PF13602">
    <property type="entry name" value="ADH_zinc_N_2"/>
    <property type="match status" value="2"/>
</dbReference>
<organism evidence="13">
    <name type="scientific">Streptomyces sp. MJ635-86F5</name>
    <dbReference type="NCBI Taxonomy" id="1321967"/>
    <lineage>
        <taxon>Bacteria</taxon>
        <taxon>Bacillati</taxon>
        <taxon>Actinomycetota</taxon>
        <taxon>Actinomycetes</taxon>
        <taxon>Kitasatosporales</taxon>
        <taxon>Streptomycetaceae</taxon>
        <taxon>Streptomyces</taxon>
    </lineage>
</organism>
<evidence type="ECO:0000259" key="12">
    <source>
        <dbReference type="PROSITE" id="PS52019"/>
    </source>
</evidence>
<dbReference type="SMART" id="SM00829">
    <property type="entry name" value="PKS_ER"/>
    <property type="match status" value="2"/>
</dbReference>
<dbReference type="SMART" id="SM00826">
    <property type="entry name" value="PKS_DH"/>
    <property type="match status" value="2"/>
</dbReference>
<dbReference type="GO" id="GO:0033068">
    <property type="term" value="P:macrolide biosynthetic process"/>
    <property type="evidence" value="ECO:0007669"/>
    <property type="project" value="UniProtKB-ARBA"/>
</dbReference>
<dbReference type="InterPro" id="IPR050091">
    <property type="entry name" value="PKS_NRPS_Biosynth_Enz"/>
</dbReference>
<dbReference type="FunFam" id="3.40.47.10:FF:000019">
    <property type="entry name" value="Polyketide synthase type I"/>
    <property type="match status" value="3"/>
</dbReference>
<dbReference type="GO" id="GO:0008270">
    <property type="term" value="F:zinc ion binding"/>
    <property type="evidence" value="ECO:0007669"/>
    <property type="project" value="InterPro"/>
</dbReference>
<dbReference type="InterPro" id="IPR020841">
    <property type="entry name" value="PKS_Beta-ketoAc_synthase_dom"/>
</dbReference>
<feature type="active site" description="Proton donor; for dehydratase activity" evidence="8">
    <location>
        <position position="2197"/>
    </location>
</feature>
<evidence type="ECO:0000313" key="13">
    <source>
        <dbReference type="EMBL" id="BAO66529.1"/>
    </source>
</evidence>